<feature type="compositionally biased region" description="Low complexity" evidence="1">
    <location>
        <begin position="201"/>
        <end position="212"/>
    </location>
</feature>
<evidence type="ECO:0000313" key="2">
    <source>
        <dbReference type="EMBL" id="EME54985.1"/>
    </source>
</evidence>
<comment type="caution">
    <text evidence="2">The sequence shown here is derived from an EMBL/GenBank/DDBJ whole genome shotgun (WGS) entry which is preliminary data.</text>
</comment>
<keyword evidence="3" id="KW-1185">Reference proteome</keyword>
<feature type="compositionally biased region" description="Low complexity" evidence="1">
    <location>
        <begin position="154"/>
        <end position="170"/>
    </location>
</feature>
<name>M2Y0D1_9PSEU</name>
<feature type="compositionally biased region" description="Polar residues" evidence="1">
    <location>
        <begin position="114"/>
        <end position="126"/>
    </location>
</feature>
<evidence type="ECO:0000256" key="1">
    <source>
        <dbReference type="SAM" id="MobiDB-lite"/>
    </source>
</evidence>
<feature type="region of interest" description="Disordered" evidence="1">
    <location>
        <begin position="154"/>
        <end position="230"/>
    </location>
</feature>
<gene>
    <name evidence="2" type="ORF">H074_25792</name>
</gene>
<evidence type="ECO:0000313" key="3">
    <source>
        <dbReference type="Proteomes" id="UP000054226"/>
    </source>
</evidence>
<dbReference type="EMBL" id="AOHO01000068">
    <property type="protein sequence ID" value="EME54985.1"/>
    <property type="molecule type" value="Genomic_DNA"/>
</dbReference>
<accession>M2Y0D1</accession>
<dbReference type="RefSeq" id="WP_007032983.1">
    <property type="nucleotide sequence ID" value="NZ_AOHO01000068.1"/>
</dbReference>
<sequence>MAAETSESTVHLRRCAINGCAWRGTCPDHDVEDELDPELNRLMRLRPFGAGRKHQRSAAKYAQSYRIKSKVTVTTVEERRKNPPAPVRRKRHIVHPDTFAAVRELTASLRLHRTGSNTSSPLSDVTSPLEAPDTVSPGIEPVVAEVREASQPNAAVPFSAPAKPSPALLANLRRPVPEMSRPARSGPRPRVSPERTSPVFALAGSSSSAALGPAIEAMRKARRQSRPERS</sequence>
<protein>
    <submittedName>
        <fullName evidence="2">Uncharacterized protein</fullName>
    </submittedName>
</protein>
<dbReference type="OrthoDB" id="10020094at2"/>
<proteinExistence type="predicted"/>
<feature type="region of interest" description="Disordered" evidence="1">
    <location>
        <begin position="113"/>
        <end position="134"/>
    </location>
</feature>
<dbReference type="AlphaFoldDB" id="M2Y0D1"/>
<reference evidence="2 3" key="1">
    <citation type="journal article" date="2013" name="Genome Announc.">
        <title>Draft Genome Sequence of Amycolatopsis decaplanina Strain DSM 44594T.</title>
        <authorList>
            <person name="Kaur N."/>
            <person name="Kumar S."/>
            <person name="Bala M."/>
            <person name="Raghava G.P."/>
            <person name="Mayilraj S."/>
        </authorList>
    </citation>
    <scope>NUCLEOTIDE SEQUENCE [LARGE SCALE GENOMIC DNA]</scope>
    <source>
        <strain evidence="2 3">DSM 44594</strain>
    </source>
</reference>
<dbReference type="PATRIC" id="fig|1284240.4.peg.5241"/>
<dbReference type="Proteomes" id="UP000054226">
    <property type="component" value="Unassembled WGS sequence"/>
</dbReference>
<organism evidence="2 3">
    <name type="scientific">Amycolatopsis decaplanina DSM 44594</name>
    <dbReference type="NCBI Taxonomy" id="1284240"/>
    <lineage>
        <taxon>Bacteria</taxon>
        <taxon>Bacillati</taxon>
        <taxon>Actinomycetota</taxon>
        <taxon>Actinomycetes</taxon>
        <taxon>Pseudonocardiales</taxon>
        <taxon>Pseudonocardiaceae</taxon>
        <taxon>Amycolatopsis</taxon>
    </lineage>
</organism>